<name>T1IYR6_STRMM</name>
<organism evidence="2 3">
    <name type="scientific">Strigamia maritima</name>
    <name type="common">European centipede</name>
    <name type="synonym">Geophilus maritimus</name>
    <dbReference type="NCBI Taxonomy" id="126957"/>
    <lineage>
        <taxon>Eukaryota</taxon>
        <taxon>Metazoa</taxon>
        <taxon>Ecdysozoa</taxon>
        <taxon>Arthropoda</taxon>
        <taxon>Myriapoda</taxon>
        <taxon>Chilopoda</taxon>
        <taxon>Pleurostigmophora</taxon>
        <taxon>Geophilomorpha</taxon>
        <taxon>Linotaeniidae</taxon>
        <taxon>Strigamia</taxon>
    </lineage>
</organism>
<reference evidence="3" key="1">
    <citation type="submission" date="2011-05" db="EMBL/GenBank/DDBJ databases">
        <authorList>
            <person name="Richards S.R."/>
            <person name="Qu J."/>
            <person name="Jiang H."/>
            <person name="Jhangiani S.N."/>
            <person name="Agravi P."/>
            <person name="Goodspeed R."/>
            <person name="Gross S."/>
            <person name="Mandapat C."/>
            <person name="Jackson L."/>
            <person name="Mathew T."/>
            <person name="Pu L."/>
            <person name="Thornton R."/>
            <person name="Saada N."/>
            <person name="Wilczek-Boney K.B."/>
            <person name="Lee S."/>
            <person name="Kovar C."/>
            <person name="Wu Y."/>
            <person name="Scherer S.E."/>
            <person name="Worley K.C."/>
            <person name="Muzny D.M."/>
            <person name="Gibbs R."/>
        </authorList>
    </citation>
    <scope>NUCLEOTIDE SEQUENCE</scope>
    <source>
        <strain evidence="3">Brora</strain>
    </source>
</reference>
<feature type="domain" description="LolA-like" evidence="1">
    <location>
        <begin position="97"/>
        <end position="315"/>
    </location>
</feature>
<dbReference type="EMBL" id="JH431694">
    <property type="status" value="NOT_ANNOTATED_CDS"/>
    <property type="molecule type" value="Genomic_DNA"/>
</dbReference>
<dbReference type="Gene3D" id="3.50.4.10">
    <property type="entry name" value="Hepatocyte Growth Factor"/>
    <property type="match status" value="1"/>
</dbReference>
<dbReference type="PANTHER" id="PTHR36902">
    <property type="entry name" value="ENRICHED IN SURFACE-LABELED PROTEOME PROTEIN 9"/>
    <property type="match status" value="1"/>
</dbReference>
<evidence type="ECO:0000313" key="2">
    <source>
        <dbReference type="EnsemblMetazoa" id="SMAR006383-PA"/>
    </source>
</evidence>
<evidence type="ECO:0000313" key="3">
    <source>
        <dbReference type="Proteomes" id="UP000014500"/>
    </source>
</evidence>
<dbReference type="Proteomes" id="UP000014500">
    <property type="component" value="Unassembled WGS sequence"/>
</dbReference>
<dbReference type="SUPFAM" id="SSF57414">
    <property type="entry name" value="Hairpin loop containing domain-like"/>
    <property type="match status" value="1"/>
</dbReference>
<dbReference type="PANTHER" id="PTHR36902:SF1">
    <property type="entry name" value="ENRICHED IN SURFACE-LABELED PROTEOME PROTEIN 9"/>
    <property type="match status" value="1"/>
</dbReference>
<dbReference type="PhylomeDB" id="T1IYR6"/>
<dbReference type="Pfam" id="PF25898">
    <property type="entry name" value="LolA_2nd_metazoa"/>
    <property type="match status" value="1"/>
</dbReference>
<reference evidence="2" key="2">
    <citation type="submission" date="2015-02" db="UniProtKB">
        <authorList>
            <consortium name="EnsemblMetazoa"/>
        </authorList>
    </citation>
    <scope>IDENTIFICATION</scope>
</reference>
<dbReference type="InterPro" id="IPR058831">
    <property type="entry name" value="LolA-like_dom_2nd"/>
</dbReference>
<dbReference type="eggNOG" id="ENOG502SYG0">
    <property type="taxonomic scope" value="Eukaryota"/>
</dbReference>
<keyword evidence="3" id="KW-1185">Reference proteome</keyword>
<dbReference type="EnsemblMetazoa" id="SMAR006383-RA">
    <property type="protein sequence ID" value="SMAR006383-PA"/>
    <property type="gene ID" value="SMAR006383"/>
</dbReference>
<proteinExistence type="predicted"/>
<accession>T1IYR6</accession>
<dbReference type="HOGENOM" id="CLU_410124_0_0_1"/>
<sequence>MVKLKSKNEMHMGIVAETYAGVIRLGQTDADIEIMWSVPESNWQFPNCPDINNCAKWWVPLKTVLEIPRPDNTTLQLTYVYYDYKTKIDDPEIFQLPRGVACQFLKQTLPFPTNLPIHFEAGVEIYFPFSESQITAKERIYYNMDRKIIRVDLDLPSDLTESKDVGLDREIWDYNTQVIYKMHVKNGSCTVEKMSQDDVAMGVKKKTSVGILNSLMSENVDPTSFFYIGKRLYRSMLCDVWIANLTETPTEIYMFNETAKNEDGIQLKYSVPVFLNLSQSSDIAGEMEIQTSGMSIFNYDLNVPNWSRFDTTSCFIEDNKIRFQILLKGQYTGVIDENPNDFILQIQKQLASQTKILPNRFQEIMIDNFQAPNETSTILFTTTLVENPFNAGHIGTNTYDEKNNPKVYENLTETIYTKKLTFIFKTAGKSYSYRAVEIRDDVVSIPTTSLKGELGYITGRTQSWTGLSQTRNHLLIFSLAEIGHDDIKESFQKKAAAVITKGFDFSTSGISRMECFENCVDSIEFDCRSWSFCKDTGGCILSSVLAEHGKDEEFEYKEHTNCEFYTRNFLKDYVLNRDTVTEAFGIEIGVTLEPNTEEECAKQCSTDKLSFYCEGFDSCTDPNSGKKTCYFRTRHILEMEPTSIKKSETCHHYTSACDYSQSQWKNSAIV</sequence>
<evidence type="ECO:0000259" key="1">
    <source>
        <dbReference type="Pfam" id="PF25898"/>
    </source>
</evidence>
<dbReference type="AlphaFoldDB" id="T1IYR6"/>
<protein>
    <recommendedName>
        <fullName evidence="1">LolA-like domain-containing protein</fullName>
    </recommendedName>
</protein>